<feature type="region of interest" description="Disordered" evidence="4">
    <location>
        <begin position="544"/>
        <end position="569"/>
    </location>
</feature>
<proteinExistence type="predicted"/>
<dbReference type="EMBL" id="CP058649">
    <property type="protein sequence ID" value="QUI23553.1"/>
    <property type="molecule type" value="Genomic_DNA"/>
</dbReference>
<dbReference type="KEGG" id="vpy:HZI73_15220"/>
<dbReference type="InterPro" id="IPR017871">
    <property type="entry name" value="ABC_transporter-like_CS"/>
</dbReference>
<dbReference type="Gene3D" id="3.40.50.300">
    <property type="entry name" value="P-loop containing nucleotide triphosphate hydrolases"/>
    <property type="match status" value="2"/>
</dbReference>
<reference evidence="6" key="1">
    <citation type="submission" date="2020-07" db="EMBL/GenBank/DDBJ databases">
        <title>Vallitalea pronyensis genome.</title>
        <authorList>
            <person name="Postec A."/>
        </authorList>
    </citation>
    <scope>NUCLEOTIDE SEQUENCE</scope>
    <source>
        <strain evidence="6">FatNI3</strain>
    </source>
</reference>
<dbReference type="PROSITE" id="PS00211">
    <property type="entry name" value="ABC_TRANSPORTER_1"/>
    <property type="match status" value="2"/>
</dbReference>
<dbReference type="NCBIfam" id="NF000355">
    <property type="entry name" value="ribo_prot_ABC_F"/>
    <property type="match status" value="1"/>
</dbReference>
<dbReference type="InterPro" id="IPR027417">
    <property type="entry name" value="P-loop_NTPase"/>
</dbReference>
<organism evidence="6 7">
    <name type="scientific">Vallitalea pronyensis</name>
    <dbReference type="NCBI Taxonomy" id="1348613"/>
    <lineage>
        <taxon>Bacteria</taxon>
        <taxon>Bacillati</taxon>
        <taxon>Bacillota</taxon>
        <taxon>Clostridia</taxon>
        <taxon>Lachnospirales</taxon>
        <taxon>Vallitaleaceae</taxon>
        <taxon>Vallitalea</taxon>
    </lineage>
</organism>
<dbReference type="CDD" id="cd03221">
    <property type="entry name" value="ABCF_EF-3"/>
    <property type="match status" value="2"/>
</dbReference>
<dbReference type="AlphaFoldDB" id="A0A8J8MLL7"/>
<dbReference type="Proteomes" id="UP000683246">
    <property type="component" value="Chromosome"/>
</dbReference>
<evidence type="ECO:0000256" key="1">
    <source>
        <dbReference type="ARBA" id="ARBA00022741"/>
    </source>
</evidence>
<keyword evidence="7" id="KW-1185">Reference proteome</keyword>
<dbReference type="InterPro" id="IPR051309">
    <property type="entry name" value="ABCF_ATPase"/>
</dbReference>
<feature type="coiled-coil region" evidence="3">
    <location>
        <begin position="255"/>
        <end position="308"/>
    </location>
</feature>
<gene>
    <name evidence="6" type="primary">abc-f</name>
    <name evidence="6" type="ORF">HZI73_15220</name>
</gene>
<dbReference type="SMART" id="SM00382">
    <property type="entry name" value="AAA"/>
    <property type="match status" value="2"/>
</dbReference>
<dbReference type="InterPro" id="IPR032781">
    <property type="entry name" value="ABC_tran_Xtn"/>
</dbReference>
<dbReference type="GO" id="GO:0005524">
    <property type="term" value="F:ATP binding"/>
    <property type="evidence" value="ECO:0007669"/>
    <property type="project" value="UniProtKB-KW"/>
</dbReference>
<feature type="domain" description="ABC transporter" evidence="5">
    <location>
        <begin position="6"/>
        <end position="259"/>
    </location>
</feature>
<evidence type="ECO:0000256" key="4">
    <source>
        <dbReference type="SAM" id="MobiDB-lite"/>
    </source>
</evidence>
<evidence type="ECO:0000259" key="5">
    <source>
        <dbReference type="PROSITE" id="PS50893"/>
    </source>
</evidence>
<name>A0A8J8MLL7_9FIRM</name>
<dbReference type="SUPFAM" id="SSF52540">
    <property type="entry name" value="P-loop containing nucleoside triphosphate hydrolases"/>
    <property type="match status" value="2"/>
</dbReference>
<dbReference type="GO" id="GO:0016887">
    <property type="term" value="F:ATP hydrolysis activity"/>
    <property type="evidence" value="ECO:0007669"/>
    <property type="project" value="InterPro"/>
</dbReference>
<keyword evidence="3" id="KW-0175">Coiled coil</keyword>
<accession>A0A8J8MLL7</accession>
<dbReference type="FunFam" id="3.40.50.300:FF:000011">
    <property type="entry name" value="Putative ABC transporter ATP-binding component"/>
    <property type="match status" value="1"/>
</dbReference>
<dbReference type="Pfam" id="PF00005">
    <property type="entry name" value="ABC_tran"/>
    <property type="match status" value="2"/>
</dbReference>
<dbReference type="PANTHER" id="PTHR42855:SF2">
    <property type="entry name" value="DRUG RESISTANCE ABC TRANSPORTER,ATP-BINDING PROTEIN"/>
    <property type="match status" value="1"/>
</dbReference>
<dbReference type="PANTHER" id="PTHR42855">
    <property type="entry name" value="ABC TRANSPORTER ATP-BINDING SUBUNIT"/>
    <property type="match status" value="1"/>
</dbReference>
<keyword evidence="1" id="KW-0547">Nucleotide-binding</keyword>
<protein>
    <submittedName>
        <fullName evidence="6">ABC-F type ribosomal protection protein</fullName>
    </submittedName>
</protein>
<dbReference type="Pfam" id="PF12848">
    <property type="entry name" value="ABC_tran_Xtn"/>
    <property type="match status" value="1"/>
</dbReference>
<feature type="compositionally biased region" description="Basic and acidic residues" evidence="4">
    <location>
        <begin position="559"/>
        <end position="569"/>
    </location>
</feature>
<dbReference type="RefSeq" id="WP_212694238.1">
    <property type="nucleotide sequence ID" value="NZ_CP058649.1"/>
</dbReference>
<dbReference type="PROSITE" id="PS50893">
    <property type="entry name" value="ABC_TRANSPORTER_2"/>
    <property type="match status" value="2"/>
</dbReference>
<evidence type="ECO:0000313" key="7">
    <source>
        <dbReference type="Proteomes" id="UP000683246"/>
    </source>
</evidence>
<dbReference type="InterPro" id="IPR003439">
    <property type="entry name" value="ABC_transporter-like_ATP-bd"/>
</dbReference>
<evidence type="ECO:0000313" key="6">
    <source>
        <dbReference type="EMBL" id="QUI23553.1"/>
    </source>
</evidence>
<feature type="domain" description="ABC transporter" evidence="5">
    <location>
        <begin position="333"/>
        <end position="545"/>
    </location>
</feature>
<sequence>MNMIECGISNLSKSYGATKIFENVTFDIKTGERLGLIGGNGTGKTTIMKILMGKEDYEGNVFFRKGAKLGYLDQIPVFEEDYTVKEVLYLAFEAVFNIKKQLTALEERLSDPAENMEQLMKEYGILQERFELLGGYETEEKFSKVVIGLNITEAMLAMKFDKLSGGEKSKIMLGKILLEKPDILLLDEPSNHLDLKAIEWLESYLKDYKGAVLIISHDRYFLDRVVDRIVELDYYGVITYHGNYSYYLVEKERRFMEAMQHYKENQKKIKRMEEQIKRFRIWGQMRDSDKMYKRAKELEKRLEKMEKLDKPVLEKTKIKLSQKAINRTGKEVLTLRDVKKGFDTKLLFNELNLTLFYQDSLAILGDNGTGKSTLLKIIMEELEPDAGKVKYGAKLNIGYLPQEIQFEDESLSILEAFQYQYNLTIGDARKELAKVMFIKDDVFKKINMLSGGEKSRLKLCMLMFEKTNFMILDEPTNHLDIDSREVLEETLLNFQGTILFVSHDRYFINKIATKIGEIDSHHLTLYQGDYEYYKQELEKKALEDNNAKPKVATVKRNHHEKDDKKRRIQSNEKKLLSIETSIESVEASIASITDKMVSNSSNADELLTLEKEKKGYLKMLDAHMQEWEQISEILEKLESRHIK</sequence>
<dbReference type="InterPro" id="IPR003593">
    <property type="entry name" value="AAA+_ATPase"/>
</dbReference>
<keyword evidence="2" id="KW-0067">ATP-binding</keyword>
<evidence type="ECO:0000256" key="2">
    <source>
        <dbReference type="ARBA" id="ARBA00022840"/>
    </source>
</evidence>
<evidence type="ECO:0000256" key="3">
    <source>
        <dbReference type="SAM" id="Coils"/>
    </source>
</evidence>